<protein>
    <submittedName>
        <fullName evidence="2">Uncharacterized protein</fullName>
    </submittedName>
</protein>
<sequence length="79" mass="8925">MTETMNIVGFGMEGVRLRSETTVSVDSSGKRGDLTRNRQKMMTQEHKHGRQRVSQQMLSTQDRKRAACREPTKNVDSGA</sequence>
<dbReference type="AlphaFoldDB" id="A0A916VHX3"/>
<organism evidence="2 3">
    <name type="scientific">Insulibacter thermoxylanivorax</name>
    <dbReference type="NCBI Taxonomy" id="2749268"/>
    <lineage>
        <taxon>Bacteria</taxon>
        <taxon>Bacillati</taxon>
        <taxon>Bacillota</taxon>
        <taxon>Bacilli</taxon>
        <taxon>Bacillales</taxon>
        <taxon>Paenibacillaceae</taxon>
        <taxon>Insulibacter</taxon>
    </lineage>
</organism>
<name>A0A916VHX3_9BACL</name>
<proteinExistence type="predicted"/>
<dbReference type="EMBL" id="BMAQ01000023">
    <property type="protein sequence ID" value="GFR38705.1"/>
    <property type="molecule type" value="Genomic_DNA"/>
</dbReference>
<keyword evidence="3" id="KW-1185">Reference proteome</keyword>
<accession>A0A916VHX3</accession>
<reference evidence="2" key="2">
    <citation type="journal article" date="2021" name="Data Brief">
        <title>Draft genome sequence data of the facultative, thermophilic, xylanolytic bacterium Paenibacillus sp. strain DA-C8.</title>
        <authorList>
            <person name="Chhe C."/>
            <person name="Uke A."/>
            <person name="Baramee S."/>
            <person name="Ungkulpasvich U."/>
            <person name="Tachaapaikoon C."/>
            <person name="Pason P."/>
            <person name="Waeonukul R."/>
            <person name="Ratanakhanokchai K."/>
            <person name="Kosugi A."/>
        </authorList>
    </citation>
    <scope>NUCLEOTIDE SEQUENCE</scope>
    <source>
        <strain evidence="2">DA-C8</strain>
    </source>
</reference>
<evidence type="ECO:0000313" key="3">
    <source>
        <dbReference type="Proteomes" id="UP000654993"/>
    </source>
</evidence>
<gene>
    <name evidence="2" type="ORF">PRECH8_20010</name>
</gene>
<evidence type="ECO:0000313" key="2">
    <source>
        <dbReference type="EMBL" id="GFR38705.1"/>
    </source>
</evidence>
<evidence type="ECO:0000256" key="1">
    <source>
        <dbReference type="SAM" id="MobiDB-lite"/>
    </source>
</evidence>
<comment type="caution">
    <text evidence="2">The sequence shown here is derived from an EMBL/GenBank/DDBJ whole genome shotgun (WGS) entry which is preliminary data.</text>
</comment>
<feature type="region of interest" description="Disordered" evidence="1">
    <location>
        <begin position="21"/>
        <end position="79"/>
    </location>
</feature>
<feature type="compositionally biased region" description="Basic and acidic residues" evidence="1">
    <location>
        <begin position="61"/>
        <end position="73"/>
    </location>
</feature>
<dbReference type="Proteomes" id="UP000654993">
    <property type="component" value="Unassembled WGS sequence"/>
</dbReference>
<reference evidence="2" key="1">
    <citation type="submission" date="2020-08" db="EMBL/GenBank/DDBJ databases">
        <authorList>
            <person name="Uke A."/>
            <person name="Chhe C."/>
            <person name="Baramee S."/>
            <person name="Kosugi A."/>
        </authorList>
    </citation>
    <scope>NUCLEOTIDE SEQUENCE</scope>
    <source>
        <strain evidence="2">DA-C8</strain>
    </source>
</reference>